<protein>
    <submittedName>
        <fullName evidence="1">Uncharacterized protein</fullName>
    </submittedName>
</protein>
<keyword evidence="2" id="KW-1185">Reference proteome</keyword>
<dbReference type="OrthoDB" id="190089at2759"/>
<dbReference type="EMBL" id="CAKOFQ010006769">
    <property type="protein sequence ID" value="CAH1970092.1"/>
    <property type="molecule type" value="Genomic_DNA"/>
</dbReference>
<accession>A0A9P0P8U7</accession>
<reference evidence="1" key="1">
    <citation type="submission" date="2022-03" db="EMBL/GenBank/DDBJ databases">
        <authorList>
            <person name="Sayadi A."/>
        </authorList>
    </citation>
    <scope>NUCLEOTIDE SEQUENCE</scope>
</reference>
<name>A0A9P0P8U7_ACAOB</name>
<evidence type="ECO:0000313" key="1">
    <source>
        <dbReference type="EMBL" id="CAH1970092.1"/>
    </source>
</evidence>
<sequence length="122" mass="14398">MTNARRSVRKHHESDLLQHYYDYFSKLLTRQGFQPAEILSEREFADACNIFRIPAKIQAVVDRSITLIPDEVYLEASKSEGAFSKFIFEERSRYMAEAFDSCPMYRDIMIEDIVELNEMLME</sequence>
<dbReference type="Proteomes" id="UP001152888">
    <property type="component" value="Unassembled WGS sequence"/>
</dbReference>
<proteinExistence type="predicted"/>
<gene>
    <name evidence="1" type="ORF">ACAOBT_LOCUS8732</name>
</gene>
<dbReference type="AlphaFoldDB" id="A0A9P0P8U7"/>
<comment type="caution">
    <text evidence="1">The sequence shown here is derived from an EMBL/GenBank/DDBJ whole genome shotgun (WGS) entry which is preliminary data.</text>
</comment>
<evidence type="ECO:0000313" key="2">
    <source>
        <dbReference type="Proteomes" id="UP001152888"/>
    </source>
</evidence>
<organism evidence="1 2">
    <name type="scientific">Acanthoscelides obtectus</name>
    <name type="common">Bean weevil</name>
    <name type="synonym">Bruchus obtectus</name>
    <dbReference type="NCBI Taxonomy" id="200917"/>
    <lineage>
        <taxon>Eukaryota</taxon>
        <taxon>Metazoa</taxon>
        <taxon>Ecdysozoa</taxon>
        <taxon>Arthropoda</taxon>
        <taxon>Hexapoda</taxon>
        <taxon>Insecta</taxon>
        <taxon>Pterygota</taxon>
        <taxon>Neoptera</taxon>
        <taxon>Endopterygota</taxon>
        <taxon>Coleoptera</taxon>
        <taxon>Polyphaga</taxon>
        <taxon>Cucujiformia</taxon>
        <taxon>Chrysomeloidea</taxon>
        <taxon>Chrysomelidae</taxon>
        <taxon>Bruchinae</taxon>
        <taxon>Bruchini</taxon>
        <taxon>Acanthoscelides</taxon>
    </lineage>
</organism>